<reference evidence="9" key="1">
    <citation type="submission" date="2017-02" db="UniProtKB">
        <authorList>
            <consortium name="WormBaseParasite"/>
        </authorList>
    </citation>
    <scope>IDENTIFICATION</scope>
</reference>
<dbReference type="OrthoDB" id="201595at2759"/>
<evidence type="ECO:0000256" key="6">
    <source>
        <dbReference type="RuleBase" id="RU363126"/>
    </source>
</evidence>
<comment type="similarity">
    <text evidence="5 6">Belongs to the anion channel-forming bestrophin (TC 1.A.46) family. Calcium-sensitive chloride channel subfamily.</text>
</comment>
<dbReference type="GO" id="GO:0005254">
    <property type="term" value="F:chloride channel activity"/>
    <property type="evidence" value="ECO:0007669"/>
    <property type="project" value="UniProtKB-KW"/>
</dbReference>
<dbReference type="PANTHER" id="PTHR10736">
    <property type="entry name" value="BESTROPHIN"/>
    <property type="match status" value="1"/>
</dbReference>
<evidence type="ECO:0000313" key="7">
    <source>
        <dbReference type="EMBL" id="VDD88507.1"/>
    </source>
</evidence>
<name>A0A0N4V1U5_ENTVE</name>
<evidence type="ECO:0000256" key="5">
    <source>
        <dbReference type="ARBA" id="ARBA00034769"/>
    </source>
</evidence>
<keyword evidence="6" id="KW-0407">Ion channel</keyword>
<keyword evidence="6" id="KW-0406">Ion transport</keyword>
<accession>A0A0N4V1U5</accession>
<reference evidence="7 8" key="2">
    <citation type="submission" date="2018-10" db="EMBL/GenBank/DDBJ databases">
        <authorList>
            <consortium name="Pathogen Informatics"/>
        </authorList>
    </citation>
    <scope>NUCLEOTIDE SEQUENCE [LARGE SCALE GENOMIC DNA]</scope>
</reference>
<organism evidence="9">
    <name type="scientific">Enterobius vermicularis</name>
    <name type="common">Human pinworm</name>
    <dbReference type="NCBI Taxonomy" id="51028"/>
    <lineage>
        <taxon>Eukaryota</taxon>
        <taxon>Metazoa</taxon>
        <taxon>Ecdysozoa</taxon>
        <taxon>Nematoda</taxon>
        <taxon>Chromadorea</taxon>
        <taxon>Rhabditida</taxon>
        <taxon>Spirurina</taxon>
        <taxon>Oxyuridomorpha</taxon>
        <taxon>Oxyuroidea</taxon>
        <taxon>Oxyuridae</taxon>
        <taxon>Enterobius</taxon>
    </lineage>
</organism>
<dbReference type="InterPro" id="IPR021134">
    <property type="entry name" value="Bestrophin-like"/>
</dbReference>
<evidence type="ECO:0000256" key="2">
    <source>
        <dbReference type="ARBA" id="ARBA00022692"/>
    </source>
</evidence>
<dbReference type="Pfam" id="PF01062">
    <property type="entry name" value="Bestrophin"/>
    <property type="match status" value="1"/>
</dbReference>
<keyword evidence="6" id="KW-0869">Chloride channel</keyword>
<comment type="subcellular location">
    <subcellularLocation>
        <location evidence="6">Cell membrane</location>
        <topology evidence="6">Multi-pass membrane protein</topology>
    </subcellularLocation>
    <subcellularLocation>
        <location evidence="1">Membrane</location>
    </subcellularLocation>
</comment>
<dbReference type="InterPro" id="IPR000615">
    <property type="entry name" value="Bestrophin"/>
</dbReference>
<protein>
    <recommendedName>
        <fullName evidence="6">Bestrophin homolog</fullName>
    </recommendedName>
</protein>
<dbReference type="EMBL" id="UXUI01007648">
    <property type="protein sequence ID" value="VDD88507.1"/>
    <property type="molecule type" value="Genomic_DNA"/>
</dbReference>
<dbReference type="GO" id="GO:0034707">
    <property type="term" value="C:chloride channel complex"/>
    <property type="evidence" value="ECO:0007669"/>
    <property type="project" value="UniProtKB-KW"/>
</dbReference>
<evidence type="ECO:0000256" key="1">
    <source>
        <dbReference type="ARBA" id="ARBA00004370"/>
    </source>
</evidence>
<gene>
    <name evidence="7" type="ORF">EVEC_LOCUS3650</name>
</gene>
<keyword evidence="6" id="KW-0813">Transport</keyword>
<evidence type="ECO:0000313" key="9">
    <source>
        <dbReference type="WBParaSite" id="EVEC_0000394201-mRNA-1"/>
    </source>
</evidence>
<evidence type="ECO:0000313" key="8">
    <source>
        <dbReference type="Proteomes" id="UP000274131"/>
    </source>
</evidence>
<dbReference type="Proteomes" id="UP000274131">
    <property type="component" value="Unassembled WGS sequence"/>
</dbReference>
<keyword evidence="4" id="KW-0472">Membrane</keyword>
<dbReference type="GO" id="GO:0005886">
    <property type="term" value="C:plasma membrane"/>
    <property type="evidence" value="ECO:0007669"/>
    <property type="project" value="UniProtKB-SubCell"/>
</dbReference>
<evidence type="ECO:0000256" key="3">
    <source>
        <dbReference type="ARBA" id="ARBA00022989"/>
    </source>
</evidence>
<keyword evidence="6" id="KW-1003">Cell membrane</keyword>
<sequence length="122" mass="13965">MPAKWSMGLIMSARKQGRVKSEQAVQLLFSKSQACLTTRGFANLFEQFARKLATKLQIIKIDPYVPLISMIQFTFLIGWSKVAEGLLNPFGDDDDDFEMNYIIDRNLQVSSRSFRNNFVAIH</sequence>
<dbReference type="AlphaFoldDB" id="A0A0N4V1U5"/>
<keyword evidence="2" id="KW-0812">Transmembrane</keyword>
<keyword evidence="8" id="KW-1185">Reference proteome</keyword>
<proteinExistence type="inferred from homology"/>
<dbReference type="WBParaSite" id="EVEC_0000394201-mRNA-1">
    <property type="protein sequence ID" value="EVEC_0000394201-mRNA-1"/>
    <property type="gene ID" value="EVEC_0000394201"/>
</dbReference>
<dbReference type="STRING" id="51028.A0A0N4V1U5"/>
<comment type="function">
    <text evidence="6">Forms chloride channels.</text>
</comment>
<evidence type="ECO:0000256" key="4">
    <source>
        <dbReference type="ARBA" id="ARBA00023136"/>
    </source>
</evidence>
<dbReference type="PANTHER" id="PTHR10736:SF0">
    <property type="entry name" value="BESTROPHIN HOMOLOG"/>
    <property type="match status" value="1"/>
</dbReference>
<keyword evidence="3" id="KW-1133">Transmembrane helix</keyword>
<keyword evidence="6" id="KW-0868">Chloride</keyword>